<reference evidence="6" key="2">
    <citation type="submission" date="2019-04" db="EMBL/GenBank/DDBJ databases">
        <authorList>
            <person name="Howe K."/>
            <person name="Paulini M."/>
            <person name="Williams G."/>
        </authorList>
    </citation>
    <scope>NUCLEOTIDE SEQUENCE [LARGE SCALE GENOMIC DNA]</scope>
    <source>
        <strain evidence="6">FR3</strain>
    </source>
</reference>
<dbReference type="Pfam" id="PF00595">
    <property type="entry name" value="PDZ"/>
    <property type="match status" value="1"/>
</dbReference>
<dbReference type="CDD" id="cd04031">
    <property type="entry name" value="C2A_RIM1alpha"/>
    <property type="match status" value="1"/>
</dbReference>
<feature type="region of interest" description="Disordered" evidence="3">
    <location>
        <begin position="1101"/>
        <end position="1120"/>
    </location>
</feature>
<dbReference type="SUPFAM" id="SSF49562">
    <property type="entry name" value="C2 domain (Calcium/lipid-binding domain, CaLB)"/>
    <property type="match status" value="1"/>
</dbReference>
<dbReference type="PANTHER" id="PTHR12157">
    <property type="entry name" value="REGULATING SYNAPTIC MEMBRANE EXOCYTOSIS PROTEIN"/>
    <property type="match status" value="1"/>
</dbReference>
<proteinExistence type="predicted"/>
<evidence type="ECO:0000256" key="1">
    <source>
        <dbReference type="ARBA" id="ARBA00023018"/>
    </source>
</evidence>
<name>A0A4E9ER83_BRUMA</name>
<feature type="compositionally biased region" description="Basic and acidic residues" evidence="3">
    <location>
        <begin position="826"/>
        <end position="841"/>
    </location>
</feature>
<keyword evidence="1" id="KW-0770">Synapse</keyword>
<reference evidence="8" key="3">
    <citation type="submission" date="2022-04" db="UniProtKB">
        <authorList>
            <consortium name="WormBaseParasite"/>
        </authorList>
    </citation>
    <scope>IDENTIFICATION</scope>
</reference>
<feature type="compositionally biased region" description="Polar residues" evidence="3">
    <location>
        <begin position="2588"/>
        <end position="2598"/>
    </location>
</feature>
<dbReference type="Gene3D" id="2.60.40.150">
    <property type="entry name" value="C2 domain"/>
    <property type="match status" value="1"/>
</dbReference>
<evidence type="ECO:0000313" key="7">
    <source>
        <dbReference type="Proteomes" id="UP000006672"/>
    </source>
</evidence>
<dbReference type="CDD" id="cd06714">
    <property type="entry name" value="PDZ_RIM-like"/>
    <property type="match status" value="1"/>
</dbReference>
<comment type="subcellular location">
    <subcellularLocation>
        <location evidence="2">Synapse</location>
    </subcellularLocation>
</comment>
<sequence>MPLLERFNTKNDMIGEINEVEFQQKDVALGEVAFNKFTSMLNPLKNTVITTLSFNNKADKTKLTKNAESAEDISKTNMQIWGTLMKAYSENQNFDSDISAANESNIEVLATTRKDLTSVQTVNEYPENQDSEYISSTESSNFGPGTSDEDEETDQNNLESTDISPETVSSTSELKNGTTFSKVKEPTAKEDTNKKDMDLSLEVIPNTTDTELLPNSGTEVFSQSKWILDMASSSFLIDVTHASAQLDVKDSLIDKQSVDRFAGLTKEEIEHIKMVDLQFEHENAEDKSEVSMYNNDDSEVNDIANFVNEMIVENEEYELQKKDSTIDARGLKTLHIIDDDDKVINNTDVNIKYIGNENILHDEIPLKKFTTNDTPLERSVERDLRAHQQSKLWQKAHVEQNNEVKSLEELGREINIGKWYEEERLSSLRKSLCAEETAEIPEMEKESAPGESLHLLPVLSSSSSSSPMTTSTKRMNFKTESIELSKVFNTSNPGIAHLPIDQASQLAAAPAVQFSETLALDVHSGESTSQLYASYLAASATLQQTKQQQQQYLPGKENQRNTEGEQRVAAKSMFGSLSRLAGDAFKGAKQATEQLAQVAQYAASTSDLTTITKPKPPQTVMSSHSISPNASFTENDLLPGLGDLSEEERQKIMAVMASAELDTASTSVSRSSVSVSRTLDSFFKNEDQRDTKGGFPEQLIVDSVSVSELESKSSATTKIFSASSNIMDEVDLSCLSPTERNQIISVMKAAESEESNFIPPVLPLLPTSAAPLSIPSVNDEFHDNLAELLPAERDQILAVMKAAQEEHFEATHAISSQPVSQIGTSGEKDEWQEGKNSVGDREMEKHEVLTKFVESSTSSSTGVTLPQIDSDYTITEDSSCDVGFRYPSIVSSIITGTDILETDTPSVFESSGYDSADFDYTYGDDRRFIFDGASQMDDYPKENHDADSGIGTLDWSDQGHYEWNERKPRMWTTVFTEEEEKNDVNMQKHGRRAKDYMETDMKATDLSDSSSLTHHHINVIDDDCKDTVKESSDTTEKNALKVNAIQNSDGRLFTSNDNLSKKALESQASTAQYEILQAAHIMRIPPAITVTDHDDGIRIAADDDSDAETSPSSDEDDYPDQVIEVPSAPLISYDEVEKEQEQQEAFGKAVLQQIQAFGEVANDEFDVQWVHDNLIRSEAISNIFAHDESTTPAVAYDEVLLSMETEHTNKAASLNKTTSERKNPFLDIVDTDSALKIVEENSLEADVDYTAAASYYSSPSFLSHRPGSVYTIPEDKEQDDGLVNTDSKFYAKEVVRRIRAESSSLKAVSKSTAFSETANVLNVIPTLSPAQKGRDVTTTVYSGDYYSQLQKRQDEISKQTLLHDTEANVLSPAVDVNSSETSRQLEHITTSCSISQKEPTSSLLSSGVSLCSSTTVFNISPRIISTSFDGIQNGRIDEMEISTNLPIKSGSGTEVLKMSSGITQFSKSDALSDLVCSASSFQCMMGQPFNSSSKEESALLSETLGSGLDSNVPTVSSKFDTDSTATRLKRSPAMMLMGSQQLHAANMSTTSEFLATTYVPALFSQTIPKEDDVQCSTSLEMGRRKLPSIPTQRAEKVSETPPAPVYLTSSAPAVSPSPDRQYHAQDSRAYSQPTPRTASLSNLSLPSSSSTAYCRTVDPAILPGATIVHAKPKLLLRQTTSAALGDRSTVLGQASGTKMPSPLARVLLKKELKEVLERRRESLEACEIEANQRQYIVHRMLITGLLPEYRSVDIDNIPNVIPCLLPVELISGARVVPSEVPNVTTSVTTTPVPERSSVPPSSSSVQSGTQEVGICTDDFGLEPKLKSVGVQSGNSFATTTAYSTISSSVCHAATSSLRRQMKHDRLDAFTTNTDAITVFQPRFRSTETQTNGTTTYEIHSNRSSSRRHRNSVSNLFSASEPNLLESTAKYFAEYDRQLREHGRRLKNRFAFSDDDPVNRETRKQRVMDELAQRKEKISSMIDLYSPSSFPVIHLTSDYSSTVPHYGSLPRVDFPTTRSPRSNRHDYINRNRNRPSFGYGSLPRNYERYTEKSYADAQSDYFQSLPIPTGRYNALSRSWHNVNPISVDDPILDSRTKLYATRSTNLDPWLPYQQRLTESNVTFGRPLMKAAYDDLYRPQYVPGARAQDFDGSQSLPNTDIISQYANYLSNQFITDQEKLMSGYPAEERMYLSQTKKRPYYAPRYNSPTTSGQALPTVNYEDSLPAMNFDSAHSYPNQPIQRPIIPDPHINFPSYMQTDHYETWPWCQQLSCVNNSTLDNNAISPYHYSNYFSPTPNILLEASPLPGQVYSRNDANYGSRPSHYATEYGNYYRDRAAHQVRDSSNKNYAVRSHYPYTYSTQYHGANRYRGIGEQPYLPNQQSLFLDNYPPTSQHPIHAIRAWSNGNIPMNCYDAIYPKEDVLNRMYSTLNNQRSIRPQHHGDCNHVSSLGRHDRKIRRNRVKELIGSQSKQSSDDSDATAAAIIQRDRIYSTSIKKILLTRKYHDTNVYNDIGIRVIGGKKLPNGELAAFVSTVNRGKARETLGEIKEGDRVLEWNGVLLTGKTFEEVEQVIAASRGEIEVVVASNSISSMPVTSGNPQKSKGVENQKRRERKHDEIRNHSQKSEAPPIPAHRCADGQTSFPSDSHAVLKPSLNNKTIPLQSRNHITYMQQPDTLGYLNVALAYNRSTSTLIVTVLSAKRLTCRQYCNVTFYPNPFVKVYLLPGRRVSSKRRTKFVPNTSDPIWNQTLEYSVPFHELYSHYLEFTVWDYDRVNDNNSLGKLVISLSDPYVLDGTSRWYPLHATDNDLSVLGILSPEFQTTIGTTNGYAVSRYNPTSLDINCPTV</sequence>
<dbReference type="InterPro" id="IPR001478">
    <property type="entry name" value="PDZ"/>
</dbReference>
<feature type="compositionally biased region" description="Polar residues" evidence="3">
    <location>
        <begin position="1628"/>
        <end position="1638"/>
    </location>
</feature>
<evidence type="ECO:0000313" key="8">
    <source>
        <dbReference type="WBParaSite" id="Bm4104b.1"/>
    </source>
</evidence>
<feature type="compositionally biased region" description="Polar residues" evidence="3">
    <location>
        <begin position="123"/>
        <end position="144"/>
    </location>
</feature>
<dbReference type="InterPro" id="IPR035892">
    <property type="entry name" value="C2_domain_sf"/>
</dbReference>
<dbReference type="SMART" id="SM00239">
    <property type="entry name" value="C2"/>
    <property type="match status" value="1"/>
</dbReference>
<dbReference type="RefSeq" id="XP_042929392.1">
    <property type="nucleotide sequence ID" value="XM_043073458.1"/>
</dbReference>
<reference evidence="7" key="1">
    <citation type="journal article" date="2007" name="Science">
        <title>Draft genome of the filarial nematode parasite Brugia malayi.</title>
        <authorList>
            <person name="Ghedin E."/>
            <person name="Wang S."/>
            <person name="Spiro D."/>
            <person name="Caler E."/>
            <person name="Zhao Q."/>
            <person name="Crabtree J."/>
            <person name="Allen J.E."/>
            <person name="Delcher A.L."/>
            <person name="Guiliano D.B."/>
            <person name="Miranda-Saavedra D."/>
            <person name="Angiuoli S.V."/>
            <person name="Creasy T."/>
            <person name="Amedeo P."/>
            <person name="Haas B."/>
            <person name="El-Sayed N.M."/>
            <person name="Wortman J.R."/>
            <person name="Feldblyum T."/>
            <person name="Tallon L."/>
            <person name="Schatz M."/>
            <person name="Shumway M."/>
            <person name="Koo H."/>
            <person name="Salzberg S.L."/>
            <person name="Schobel S."/>
            <person name="Pertea M."/>
            <person name="Pop M."/>
            <person name="White O."/>
            <person name="Barton G.J."/>
            <person name="Carlow C.K."/>
            <person name="Crawford M.J."/>
            <person name="Daub J."/>
            <person name="Dimmic M.W."/>
            <person name="Estes C.F."/>
            <person name="Foster J.M."/>
            <person name="Ganatra M."/>
            <person name="Gregory W.F."/>
            <person name="Johnson N.M."/>
            <person name="Jin J."/>
            <person name="Komuniecki R."/>
            <person name="Korf I."/>
            <person name="Kumar S."/>
            <person name="Laney S."/>
            <person name="Li B.W."/>
            <person name="Li W."/>
            <person name="Lindblom T.H."/>
            <person name="Lustigman S."/>
            <person name="Ma D."/>
            <person name="Maina C.V."/>
            <person name="Martin D.M."/>
            <person name="McCarter J.P."/>
            <person name="McReynolds L."/>
            <person name="Mitreva M."/>
            <person name="Nutman T.B."/>
            <person name="Parkinson J."/>
            <person name="Peregrin-Alvarez J.M."/>
            <person name="Poole C."/>
            <person name="Ren Q."/>
            <person name="Saunders L."/>
            <person name="Sluder A.E."/>
            <person name="Smith K."/>
            <person name="Stanke M."/>
            <person name="Unnasch T.R."/>
            <person name="Ware J."/>
            <person name="Wei A.D."/>
            <person name="Weil G."/>
            <person name="Williams D.J."/>
            <person name="Zhang Y."/>
            <person name="Williams S.A."/>
            <person name="Fraser-Liggett C."/>
            <person name="Slatko B."/>
            <person name="Blaxter M.L."/>
            <person name="Scott A.L."/>
        </authorList>
    </citation>
    <scope>NUCLEOTIDE SEQUENCE</scope>
    <source>
        <strain evidence="7">FR3</strain>
    </source>
</reference>
<feature type="compositionally biased region" description="Polar residues" evidence="3">
    <location>
        <begin position="155"/>
        <end position="181"/>
    </location>
</feature>
<feature type="region of interest" description="Disordered" evidence="3">
    <location>
        <begin position="2011"/>
        <end position="2033"/>
    </location>
</feature>
<dbReference type="OrthoDB" id="5877729at2759"/>
<feature type="region of interest" description="Disordered" evidence="3">
    <location>
        <begin position="1578"/>
        <end position="1649"/>
    </location>
</feature>
<dbReference type="PROSITE" id="PS50106">
    <property type="entry name" value="PDZ"/>
    <property type="match status" value="1"/>
</dbReference>
<accession>A0A4E9ER83</accession>
<dbReference type="PANTHER" id="PTHR12157:SF21">
    <property type="entry name" value="RAB3 INTERACTING MOLECULE, ISOFORM F"/>
    <property type="match status" value="1"/>
</dbReference>
<evidence type="ECO:0000259" key="4">
    <source>
        <dbReference type="PROSITE" id="PS50004"/>
    </source>
</evidence>
<feature type="region of interest" description="Disordered" evidence="3">
    <location>
        <begin position="814"/>
        <end position="841"/>
    </location>
</feature>
<evidence type="ECO:0000313" key="6">
    <source>
        <dbReference type="EMBL" id="VIO86289.1"/>
    </source>
</evidence>
<gene>
    <name evidence="6" type="primary">Bma-cla-1</name>
    <name evidence="6" type="ORF">BM_BM4104</name>
</gene>
<accession>A0A8L7T4S0</accession>
<feature type="region of interest" description="Disordered" evidence="3">
    <location>
        <begin position="1784"/>
        <end position="1809"/>
    </location>
</feature>
<protein>
    <submittedName>
        <fullName evidence="8">BMA-TAG-80, isoform a</fullName>
    </submittedName>
</protein>
<dbReference type="GO" id="GO:0006887">
    <property type="term" value="P:exocytosis"/>
    <property type="evidence" value="ECO:0007669"/>
    <property type="project" value="InterPro"/>
</dbReference>
<feature type="compositionally biased region" description="Basic and acidic residues" evidence="3">
    <location>
        <begin position="182"/>
        <end position="196"/>
    </location>
</feature>
<dbReference type="EMBL" id="CAAKNF010000196">
    <property type="protein sequence ID" value="VIO86289.1"/>
    <property type="molecule type" value="Genomic_DNA"/>
</dbReference>
<dbReference type="PROSITE" id="PS50004">
    <property type="entry name" value="C2"/>
    <property type="match status" value="1"/>
</dbReference>
<dbReference type="Pfam" id="PF00168">
    <property type="entry name" value="C2"/>
    <property type="match status" value="1"/>
</dbReference>
<dbReference type="InterPro" id="IPR039032">
    <property type="entry name" value="Rim-like"/>
</dbReference>
<feature type="compositionally biased region" description="Acidic residues" evidence="3">
    <location>
        <begin position="1102"/>
        <end position="1119"/>
    </location>
</feature>
<feature type="region of interest" description="Disordered" evidence="3">
    <location>
        <begin position="123"/>
        <end position="196"/>
    </location>
</feature>
<feature type="compositionally biased region" description="Low complexity" evidence="3">
    <location>
        <begin position="1639"/>
        <end position="1649"/>
    </location>
</feature>
<feature type="region of interest" description="Disordered" evidence="3">
    <location>
        <begin position="609"/>
        <end position="633"/>
    </location>
</feature>
<evidence type="ECO:0000259" key="5">
    <source>
        <dbReference type="PROSITE" id="PS50106"/>
    </source>
</evidence>
<dbReference type="GeneID" id="6103020"/>
<dbReference type="CTD" id="6103020"/>
<dbReference type="GO" id="GO:0044325">
    <property type="term" value="F:transmembrane transporter binding"/>
    <property type="evidence" value="ECO:0007669"/>
    <property type="project" value="TreeGrafter"/>
</dbReference>
<dbReference type="GO" id="GO:0016020">
    <property type="term" value="C:membrane"/>
    <property type="evidence" value="ECO:0007669"/>
    <property type="project" value="InterPro"/>
</dbReference>
<feature type="domain" description="C2" evidence="4">
    <location>
        <begin position="2672"/>
        <end position="2796"/>
    </location>
</feature>
<evidence type="ECO:0000256" key="2">
    <source>
        <dbReference type="ARBA" id="ARBA00034103"/>
    </source>
</evidence>
<feature type="compositionally biased region" description="Polar residues" evidence="3">
    <location>
        <begin position="619"/>
        <end position="633"/>
    </location>
</feature>
<dbReference type="WBParaSite" id="Bm4104b.1">
    <property type="protein sequence ID" value="Bm4104b.1"/>
    <property type="gene ID" value="WBGene00224365"/>
</dbReference>
<dbReference type="SUPFAM" id="SSF50156">
    <property type="entry name" value="PDZ domain-like"/>
    <property type="match status" value="1"/>
</dbReference>
<dbReference type="InterPro" id="IPR000008">
    <property type="entry name" value="C2_dom"/>
</dbReference>
<keyword evidence="7" id="KW-1185">Reference proteome</keyword>
<dbReference type="GO" id="GO:0042391">
    <property type="term" value="P:regulation of membrane potential"/>
    <property type="evidence" value="ECO:0007669"/>
    <property type="project" value="TreeGrafter"/>
</dbReference>
<dbReference type="InterPro" id="IPR036034">
    <property type="entry name" value="PDZ_sf"/>
</dbReference>
<organism evidence="6">
    <name type="scientific">Brugia malayi</name>
    <name type="common">Filarial nematode worm</name>
    <dbReference type="NCBI Taxonomy" id="6279"/>
    <lineage>
        <taxon>Eukaryota</taxon>
        <taxon>Metazoa</taxon>
        <taxon>Ecdysozoa</taxon>
        <taxon>Nematoda</taxon>
        <taxon>Chromadorea</taxon>
        <taxon>Rhabditida</taxon>
        <taxon>Spirurina</taxon>
        <taxon>Spiruromorpha</taxon>
        <taxon>Filarioidea</taxon>
        <taxon>Onchocercidae</taxon>
        <taxon>Brugia</taxon>
    </lineage>
</organism>
<feature type="region of interest" description="Disordered" evidence="3">
    <location>
        <begin position="2588"/>
        <end position="2643"/>
    </location>
</feature>
<dbReference type="GO" id="GO:0045202">
    <property type="term" value="C:synapse"/>
    <property type="evidence" value="ECO:0007669"/>
    <property type="project" value="UniProtKB-SubCell"/>
</dbReference>
<feature type="domain" description="PDZ" evidence="5">
    <location>
        <begin position="2494"/>
        <end position="2585"/>
    </location>
</feature>
<dbReference type="Proteomes" id="UP000006672">
    <property type="component" value="Unassembled WGS sequence"/>
</dbReference>
<dbReference type="GO" id="GO:0031267">
    <property type="term" value="F:small GTPase binding"/>
    <property type="evidence" value="ECO:0007669"/>
    <property type="project" value="InterPro"/>
</dbReference>
<dbReference type="Gene3D" id="2.30.42.10">
    <property type="match status" value="1"/>
</dbReference>
<evidence type="ECO:0000256" key="3">
    <source>
        <dbReference type="SAM" id="MobiDB-lite"/>
    </source>
</evidence>
<feature type="compositionally biased region" description="Basic and acidic residues" evidence="3">
    <location>
        <begin position="2600"/>
        <end position="2621"/>
    </location>
</feature>
<feature type="compositionally biased region" description="Polar residues" evidence="3">
    <location>
        <begin position="814"/>
        <end position="824"/>
    </location>
</feature>
<dbReference type="SMART" id="SM00228">
    <property type="entry name" value="PDZ"/>
    <property type="match status" value="1"/>
</dbReference>